<keyword evidence="1" id="KW-0175">Coiled coil</keyword>
<reference evidence="4 5" key="1">
    <citation type="submission" date="2016-09" db="EMBL/GenBank/DDBJ databases">
        <title>Desulfuribacillus arsenicus sp. nov., an obligately anaerobic, dissimilatory arsenic- and antimonate-reducing bacterium isolated from anoxic sediments.</title>
        <authorList>
            <person name="Abin C.A."/>
            <person name="Hollibaugh J.T."/>
        </authorList>
    </citation>
    <scope>NUCLEOTIDE SEQUENCE [LARGE SCALE GENOMIC DNA]</scope>
    <source>
        <strain evidence="4 5">MLFW-2</strain>
    </source>
</reference>
<dbReference type="OrthoDB" id="9776650at2"/>
<comment type="caution">
    <text evidence="4">The sequence shown here is derived from an EMBL/GenBank/DDBJ whole genome shotgun (WGS) entry which is preliminary data.</text>
</comment>
<dbReference type="STRING" id="1390249.BHU72_01950"/>
<dbReference type="InterPro" id="IPR011528">
    <property type="entry name" value="NERD"/>
</dbReference>
<evidence type="ECO:0000259" key="3">
    <source>
        <dbReference type="PROSITE" id="PS50967"/>
    </source>
</evidence>
<dbReference type="SMART" id="SM00341">
    <property type="entry name" value="HRDC"/>
    <property type="match status" value="1"/>
</dbReference>
<dbReference type="InterPro" id="IPR002121">
    <property type="entry name" value="HRDC_dom"/>
</dbReference>
<sequence length="345" mass="40435">MGLFDKMADSFLQNFLTFTEPKFLKDFSKENQQLDDLLKLSETLKDGEKKDAIDKDIINLRAGIEGEGRVYNELKNSFIPFIGLHDVRLEYKGCAAQFDFIVITNKFICVLESKKLYGNIIINKDGDFIRMIKQKNGATFREGIYSPITQNERHSSLFREMLLDNEIIKHTPVKSLVVFANDKTIIDKRECPVNISCQIYKYDQIKTYLNEQLNDKDNIMDIPGKNMLKIARFILENHKPIAFDNIAKYRITEEDFLVGSKYSNKEIEKEQQNKEGLREKLKEYRLLKSREENIKAFYIYNNNQMEDLIHKKPQTIEDLLKVNGFGEAKVKKYGNDILDIFKWFS</sequence>
<dbReference type="GO" id="GO:0000166">
    <property type="term" value="F:nucleotide binding"/>
    <property type="evidence" value="ECO:0007669"/>
    <property type="project" value="InterPro"/>
</dbReference>
<dbReference type="Pfam" id="PF00570">
    <property type="entry name" value="HRDC"/>
    <property type="match status" value="1"/>
</dbReference>
<dbReference type="EMBL" id="MJAT01000012">
    <property type="protein sequence ID" value="OEH85586.1"/>
    <property type="molecule type" value="Genomic_DNA"/>
</dbReference>
<gene>
    <name evidence="4" type="ORF">BHU72_01950</name>
</gene>
<feature type="domain" description="HRDC" evidence="3">
    <location>
        <begin position="271"/>
        <end position="345"/>
    </location>
</feature>
<organism evidence="4 5">
    <name type="scientific">Desulfuribacillus stibiiarsenatis</name>
    <dbReference type="NCBI Taxonomy" id="1390249"/>
    <lineage>
        <taxon>Bacteria</taxon>
        <taxon>Bacillati</taxon>
        <taxon>Bacillota</taxon>
        <taxon>Desulfuribacillia</taxon>
        <taxon>Desulfuribacillales</taxon>
        <taxon>Desulfuribacillaceae</taxon>
        <taxon>Desulfuribacillus</taxon>
    </lineage>
</organism>
<dbReference type="AlphaFoldDB" id="A0A1E5L650"/>
<proteinExistence type="predicted"/>
<evidence type="ECO:0008006" key="6">
    <source>
        <dbReference type="Google" id="ProtNLM"/>
    </source>
</evidence>
<protein>
    <recommendedName>
        <fullName evidence="6">HRDC domain-containing protein</fullName>
    </recommendedName>
</protein>
<keyword evidence="5" id="KW-1185">Reference proteome</keyword>
<dbReference type="Proteomes" id="UP000095255">
    <property type="component" value="Unassembled WGS sequence"/>
</dbReference>
<evidence type="ECO:0000313" key="4">
    <source>
        <dbReference type="EMBL" id="OEH85586.1"/>
    </source>
</evidence>
<dbReference type="Pfam" id="PF08378">
    <property type="entry name" value="NERD"/>
    <property type="match status" value="1"/>
</dbReference>
<feature type="coiled-coil region" evidence="1">
    <location>
        <begin position="264"/>
        <end position="294"/>
    </location>
</feature>
<accession>A0A1E5L650</accession>
<dbReference type="RefSeq" id="WP_069701670.1">
    <property type="nucleotide sequence ID" value="NZ_MJAT01000012.1"/>
</dbReference>
<dbReference type="SUPFAM" id="SSF47819">
    <property type="entry name" value="HRDC-like"/>
    <property type="match status" value="1"/>
</dbReference>
<name>A0A1E5L650_9FIRM</name>
<evidence type="ECO:0000313" key="5">
    <source>
        <dbReference type="Proteomes" id="UP000095255"/>
    </source>
</evidence>
<dbReference type="GO" id="GO:0003676">
    <property type="term" value="F:nucleic acid binding"/>
    <property type="evidence" value="ECO:0007669"/>
    <property type="project" value="InterPro"/>
</dbReference>
<dbReference type="Gene3D" id="1.10.150.80">
    <property type="entry name" value="HRDC domain"/>
    <property type="match status" value="1"/>
</dbReference>
<dbReference type="PROSITE" id="PS50965">
    <property type="entry name" value="NERD"/>
    <property type="match status" value="1"/>
</dbReference>
<evidence type="ECO:0000256" key="1">
    <source>
        <dbReference type="SAM" id="Coils"/>
    </source>
</evidence>
<dbReference type="InterPro" id="IPR044876">
    <property type="entry name" value="HRDC_dom_sf"/>
</dbReference>
<feature type="domain" description="NERD" evidence="2">
    <location>
        <begin position="62"/>
        <end position="181"/>
    </location>
</feature>
<evidence type="ECO:0000259" key="2">
    <source>
        <dbReference type="PROSITE" id="PS50965"/>
    </source>
</evidence>
<dbReference type="PROSITE" id="PS50967">
    <property type="entry name" value="HRDC"/>
    <property type="match status" value="1"/>
</dbReference>
<dbReference type="InterPro" id="IPR010997">
    <property type="entry name" value="HRDC-like_sf"/>
</dbReference>